<evidence type="ECO:0000313" key="1">
    <source>
        <dbReference type="EMBL" id="AYE36239.1"/>
    </source>
</evidence>
<dbReference type="AlphaFoldDB" id="A0A386PML7"/>
<accession>A0A386PML7</accession>
<dbReference type="PROSITE" id="PS51257">
    <property type="entry name" value="PROKAR_LIPOPROTEIN"/>
    <property type="match status" value="1"/>
</dbReference>
<dbReference type="OrthoDB" id="351973at2"/>
<evidence type="ECO:0000313" key="2">
    <source>
        <dbReference type="Proteomes" id="UP000275571"/>
    </source>
</evidence>
<proteinExistence type="predicted"/>
<dbReference type="RefSeq" id="WP_120104162.1">
    <property type="nucleotide sequence ID" value="NZ_CP028884.1"/>
</dbReference>
<keyword evidence="2" id="KW-1185">Reference proteome</keyword>
<reference evidence="1 2" key="1">
    <citation type="journal article" date="2018" name="Infect. Genet. Evol.">
        <title>Genome-wide analysis of Borrelia turcica and 'Candidatus Borrelia tachyglossi' shows relapsing fever-like genomes with unique genomic links to Lyme disease Borrelia.</title>
        <authorList>
            <person name="Gofton A.W."/>
            <person name="Margos G."/>
            <person name="Fingerle V."/>
            <person name="Hepner S."/>
            <person name="Loh S.M."/>
            <person name="Ryan U."/>
            <person name="Irwin P."/>
            <person name="Oskam C.L."/>
        </authorList>
    </citation>
    <scope>NUCLEOTIDE SEQUENCE [LARGE SCALE GENOMIC DNA]</scope>
    <source>
        <strain evidence="1 2">IST7</strain>
    </source>
</reference>
<sequence>MYRNYFFKNILLMTIFILLLVGCESKNKTEESKAHDHHDHDHDHSESLRGPIDEHTLGHILHAMGISVAGKDERSKIGKAIKVMHFAGDNEGLREVDSSADAKMTVYSYENAYVAEAHIDIAGSKQDSHIFVGVSSDLKKIIDMNLNGVKNDTAREFIKTFKGLDIVDGKVNVSIDENDEDAKNILATVNFIIGSLAKTVLSMN</sequence>
<dbReference type="EMBL" id="CP028884">
    <property type="protein sequence ID" value="AYE36239.1"/>
    <property type="molecule type" value="Genomic_DNA"/>
</dbReference>
<organism evidence="1 2">
    <name type="scientific">Borrelia turcica IST7</name>
    <dbReference type="NCBI Taxonomy" id="1104446"/>
    <lineage>
        <taxon>Bacteria</taxon>
        <taxon>Pseudomonadati</taxon>
        <taxon>Spirochaetota</taxon>
        <taxon>Spirochaetia</taxon>
        <taxon>Spirochaetales</taxon>
        <taxon>Borreliaceae</taxon>
        <taxon>Borrelia</taxon>
    </lineage>
</organism>
<protein>
    <submittedName>
        <fullName evidence="1">Uncharacterized protein</fullName>
    </submittedName>
</protein>
<dbReference type="KEGG" id="btur:DB313_01860"/>
<gene>
    <name evidence="1" type="ORF">DB313_01860</name>
</gene>
<name>A0A386PML7_9SPIR</name>
<dbReference type="Proteomes" id="UP000275571">
    <property type="component" value="Chromosome"/>
</dbReference>